<dbReference type="PROSITE" id="PS50109">
    <property type="entry name" value="HIS_KIN"/>
    <property type="match status" value="1"/>
</dbReference>
<dbReference type="InterPro" id="IPR036097">
    <property type="entry name" value="HisK_dim/P_sf"/>
</dbReference>
<name>A0A3B0TIG5_9ZZZZ</name>
<protein>
    <recommendedName>
        <fullName evidence="3">histidine kinase</fullName>
        <ecNumber evidence="3">2.7.13.3</ecNumber>
    </recommendedName>
</protein>
<dbReference type="Pfam" id="PF02518">
    <property type="entry name" value="HATPase_c"/>
    <property type="match status" value="1"/>
</dbReference>
<dbReference type="PANTHER" id="PTHR45436">
    <property type="entry name" value="SENSOR HISTIDINE KINASE YKOH"/>
    <property type="match status" value="1"/>
</dbReference>
<evidence type="ECO:0000256" key="3">
    <source>
        <dbReference type="ARBA" id="ARBA00012438"/>
    </source>
</evidence>
<dbReference type="EC" id="2.7.13.3" evidence="3"/>
<dbReference type="Gene3D" id="1.10.287.130">
    <property type="match status" value="1"/>
</dbReference>
<evidence type="ECO:0000259" key="13">
    <source>
        <dbReference type="PROSITE" id="PS50885"/>
    </source>
</evidence>
<feature type="domain" description="Histidine kinase" evidence="12">
    <location>
        <begin position="249"/>
        <end position="455"/>
    </location>
</feature>
<keyword evidence="6 11" id="KW-0812">Transmembrane</keyword>
<dbReference type="InterPro" id="IPR003594">
    <property type="entry name" value="HATPase_dom"/>
</dbReference>
<keyword evidence="7" id="KW-0418">Kinase</keyword>
<dbReference type="GO" id="GO:0000155">
    <property type="term" value="F:phosphorelay sensor kinase activity"/>
    <property type="evidence" value="ECO:0007669"/>
    <property type="project" value="InterPro"/>
</dbReference>
<feature type="domain" description="HAMP" evidence="13">
    <location>
        <begin position="190"/>
        <end position="241"/>
    </location>
</feature>
<dbReference type="SMART" id="SM00387">
    <property type="entry name" value="HATPase_c"/>
    <property type="match status" value="1"/>
</dbReference>
<evidence type="ECO:0000256" key="1">
    <source>
        <dbReference type="ARBA" id="ARBA00000085"/>
    </source>
</evidence>
<evidence type="ECO:0000256" key="2">
    <source>
        <dbReference type="ARBA" id="ARBA00004370"/>
    </source>
</evidence>
<keyword evidence="10 11" id="KW-0472">Membrane</keyword>
<sequence length="455" mass="48758">MKIRSLRLRLMISATGAILLALTIAGFGMVALFERHVERRIGSELDTYLNQIAARTIFDADGTASLSGKLADPRFDQVYSGLYWQIADETANNYTRSRSLWDVKLDLPPDVPTLGVIDVHDVDGPQGTRLRAHERRLIFDTGQGEKILRLTVAIDNGVVANLSADFAAEVTLSLLLLAAFLIVAGWVQINVGLRPLSAIRRGLTAIASGKTKRLAIDGLSEIAPLVEEVNSLLDVQDDAMARARDRAADLAHGFKTPLTALLADAARLRGGGNAQIADEIERTVTRMRGHIERELTRSRLRNTLTTAAIELAPVVQGLIDTLKRTPGGEHIDFELRLEAGLTARIEHDDLNEILGNLLENAVRHARGKVRLVAARAGAGVGLDIEDDGPGIASAHLKAATDRGKRLDSSSVGAGQGSGAGLGLAIVCDVLDHYGQNLTLNRSDLGGLKASFELAG</sequence>
<dbReference type="PRINTS" id="PR00344">
    <property type="entry name" value="BCTRLSENSOR"/>
</dbReference>
<dbReference type="PANTHER" id="PTHR45436:SF5">
    <property type="entry name" value="SENSOR HISTIDINE KINASE TRCS"/>
    <property type="match status" value="1"/>
</dbReference>
<dbReference type="InterPro" id="IPR003660">
    <property type="entry name" value="HAMP_dom"/>
</dbReference>
<dbReference type="EMBL" id="UOEM01000092">
    <property type="protein sequence ID" value="VAW15953.1"/>
    <property type="molecule type" value="Genomic_DNA"/>
</dbReference>
<evidence type="ECO:0000256" key="7">
    <source>
        <dbReference type="ARBA" id="ARBA00022777"/>
    </source>
</evidence>
<feature type="transmembrane region" description="Helical" evidence="11">
    <location>
        <begin position="12"/>
        <end position="33"/>
    </location>
</feature>
<proteinExistence type="predicted"/>
<comment type="catalytic activity">
    <reaction evidence="1">
        <text>ATP + protein L-histidine = ADP + protein N-phospho-L-histidine.</text>
        <dbReference type="EC" id="2.7.13.3"/>
    </reaction>
</comment>
<dbReference type="SUPFAM" id="SSF47384">
    <property type="entry name" value="Homodimeric domain of signal transducing histidine kinase"/>
    <property type="match status" value="1"/>
</dbReference>
<keyword evidence="8 11" id="KW-1133">Transmembrane helix</keyword>
<evidence type="ECO:0000256" key="8">
    <source>
        <dbReference type="ARBA" id="ARBA00022989"/>
    </source>
</evidence>
<organism evidence="14">
    <name type="scientific">hydrothermal vent metagenome</name>
    <dbReference type="NCBI Taxonomy" id="652676"/>
    <lineage>
        <taxon>unclassified sequences</taxon>
        <taxon>metagenomes</taxon>
        <taxon>ecological metagenomes</taxon>
    </lineage>
</organism>
<dbReference type="GO" id="GO:0005886">
    <property type="term" value="C:plasma membrane"/>
    <property type="evidence" value="ECO:0007669"/>
    <property type="project" value="TreeGrafter"/>
</dbReference>
<keyword evidence="4" id="KW-0597">Phosphoprotein</keyword>
<keyword evidence="5 14" id="KW-0808">Transferase</keyword>
<evidence type="ECO:0000256" key="4">
    <source>
        <dbReference type="ARBA" id="ARBA00022553"/>
    </source>
</evidence>
<evidence type="ECO:0000256" key="11">
    <source>
        <dbReference type="SAM" id="Phobius"/>
    </source>
</evidence>
<dbReference type="AlphaFoldDB" id="A0A3B0TIG5"/>
<reference evidence="14" key="1">
    <citation type="submission" date="2018-06" db="EMBL/GenBank/DDBJ databases">
        <authorList>
            <person name="Zhirakovskaya E."/>
        </authorList>
    </citation>
    <scope>NUCLEOTIDE SEQUENCE</scope>
</reference>
<dbReference type="Gene3D" id="3.30.565.10">
    <property type="entry name" value="Histidine kinase-like ATPase, C-terminal domain"/>
    <property type="match status" value="1"/>
</dbReference>
<comment type="subcellular location">
    <subcellularLocation>
        <location evidence="2">Membrane</location>
    </subcellularLocation>
</comment>
<evidence type="ECO:0000256" key="10">
    <source>
        <dbReference type="ARBA" id="ARBA00023136"/>
    </source>
</evidence>
<keyword evidence="9" id="KW-0902">Two-component regulatory system</keyword>
<dbReference type="InterPro" id="IPR050428">
    <property type="entry name" value="TCS_sensor_his_kinase"/>
</dbReference>
<evidence type="ECO:0000256" key="9">
    <source>
        <dbReference type="ARBA" id="ARBA00023012"/>
    </source>
</evidence>
<accession>A0A3B0TIG5</accession>
<evidence type="ECO:0000256" key="5">
    <source>
        <dbReference type="ARBA" id="ARBA00022679"/>
    </source>
</evidence>
<dbReference type="PROSITE" id="PS50885">
    <property type="entry name" value="HAMP"/>
    <property type="match status" value="1"/>
</dbReference>
<dbReference type="SUPFAM" id="SSF55874">
    <property type="entry name" value="ATPase domain of HSP90 chaperone/DNA topoisomerase II/histidine kinase"/>
    <property type="match status" value="1"/>
</dbReference>
<dbReference type="InterPro" id="IPR005467">
    <property type="entry name" value="His_kinase_dom"/>
</dbReference>
<dbReference type="InterPro" id="IPR004358">
    <property type="entry name" value="Sig_transdc_His_kin-like_C"/>
</dbReference>
<feature type="transmembrane region" description="Helical" evidence="11">
    <location>
        <begin position="172"/>
        <end position="193"/>
    </location>
</feature>
<dbReference type="InterPro" id="IPR036890">
    <property type="entry name" value="HATPase_C_sf"/>
</dbReference>
<evidence type="ECO:0000256" key="6">
    <source>
        <dbReference type="ARBA" id="ARBA00022692"/>
    </source>
</evidence>
<evidence type="ECO:0000313" key="14">
    <source>
        <dbReference type="EMBL" id="VAW15953.1"/>
    </source>
</evidence>
<evidence type="ECO:0000259" key="12">
    <source>
        <dbReference type="PROSITE" id="PS50109"/>
    </source>
</evidence>
<gene>
    <name evidence="14" type="ORF">MNBD_ALPHA09-1983</name>
</gene>